<sequence>MIDSIEIKNFKGIKELKLENFSKVNFFVGRANTGKTSILEALFAFLLKNPNDIIQLLDVRKIHVDDDAFESFFYDYDLNKKPIIKVGNEELEINCDEKSHYSNVPIDNKNNLMINIDNGINHINFIYKNDQGVKTLSIKKTFPNLGQIQFQHSINLETSENGLMIFPEINNVDFIYQGSFYDNNLRECLADIVEKKEKKEKLKKICGEFSHDIEELYFSREKIVIQKKGLNSAINFKLLGEGFKKYISIMASIISDKKYILIDELENGLHYEGIEKLVKTILNSESDVQFFITTHNQEILEKMSEILEYEKEDKVSVFNIYEDDEKNIKSIRFSQEKFLVNIDNANELRN</sequence>
<accession>E5RM39</accession>
<dbReference type="InterPro" id="IPR027417">
    <property type="entry name" value="P-loop_NTPase"/>
</dbReference>
<protein>
    <recommendedName>
        <fullName evidence="1">ATPase AAA-type core domain-containing protein</fullName>
    </recommendedName>
</protein>
<dbReference type="Gene3D" id="3.40.50.300">
    <property type="entry name" value="P-loop containing nucleotide triphosphate hydrolases"/>
    <property type="match status" value="1"/>
</dbReference>
<dbReference type="InterPro" id="IPR003959">
    <property type="entry name" value="ATPase_AAA_core"/>
</dbReference>
<dbReference type="AlphaFoldDB" id="E5RM39"/>
<dbReference type="PANTHER" id="PTHR43581">
    <property type="entry name" value="ATP/GTP PHOSPHATASE"/>
    <property type="match status" value="1"/>
</dbReference>
<evidence type="ECO:0000259" key="1">
    <source>
        <dbReference type="Pfam" id="PF13304"/>
    </source>
</evidence>
<dbReference type="GO" id="GO:0016887">
    <property type="term" value="F:ATP hydrolysis activity"/>
    <property type="evidence" value="ECO:0007669"/>
    <property type="project" value="InterPro"/>
</dbReference>
<dbReference type="InterPro" id="IPR051396">
    <property type="entry name" value="Bact_Antivir_Def_Nuclease"/>
</dbReference>
<name>E5RM39_CAMLA</name>
<dbReference type="SUPFAM" id="SSF52540">
    <property type="entry name" value="P-loop containing nucleoside triphosphate hydrolases"/>
    <property type="match status" value="1"/>
</dbReference>
<dbReference type="Pfam" id="PF13304">
    <property type="entry name" value="AAA_21"/>
    <property type="match status" value="1"/>
</dbReference>
<dbReference type="RefSeq" id="WP_257939350.1">
    <property type="nucleotide sequence ID" value="NZ_CAKOEO010000003.1"/>
</dbReference>
<dbReference type="EMBL" id="AB509347">
    <property type="protein sequence ID" value="BAJ52740.1"/>
    <property type="molecule type" value="Genomic_DNA"/>
</dbReference>
<evidence type="ECO:0000313" key="2">
    <source>
        <dbReference type="EMBL" id="BAJ52740.1"/>
    </source>
</evidence>
<dbReference type="GO" id="GO:0005524">
    <property type="term" value="F:ATP binding"/>
    <property type="evidence" value="ECO:0007669"/>
    <property type="project" value="InterPro"/>
</dbReference>
<reference evidence="2" key="1">
    <citation type="submission" date="2009-06" db="EMBL/GenBank/DDBJ databases">
        <title>Molecular analyses of full-length sytolethal distending toxin (cdt) gene operon from the urease-positive thermophilic Campylobacter organisms and comparison with those from other campylobacter.</title>
        <authorList>
            <person name="Nakanishi S."/>
            <person name="Tazumi A."/>
            <person name="Moore J."/>
            <person name="Millar C."/>
            <person name="Murayama O."/>
            <person name="Matsuda M."/>
        </authorList>
    </citation>
    <scope>NUCLEOTIDE SEQUENCE</scope>
    <source>
        <strain evidence="2">CF89-12</strain>
    </source>
</reference>
<feature type="domain" description="ATPase AAA-type core" evidence="1">
    <location>
        <begin position="24"/>
        <end position="301"/>
    </location>
</feature>
<organism evidence="2">
    <name type="scientific">Campylobacter lari</name>
    <dbReference type="NCBI Taxonomy" id="201"/>
    <lineage>
        <taxon>Bacteria</taxon>
        <taxon>Pseudomonadati</taxon>
        <taxon>Campylobacterota</taxon>
        <taxon>Epsilonproteobacteria</taxon>
        <taxon>Campylobacterales</taxon>
        <taxon>Campylobacteraceae</taxon>
        <taxon>Campylobacter</taxon>
    </lineage>
</organism>
<dbReference type="InterPro" id="IPR014555">
    <property type="entry name" value="RecF-like"/>
</dbReference>
<dbReference type="PIRSF" id="PIRSF029347">
    <property type="entry name" value="RecF"/>
    <property type="match status" value="1"/>
</dbReference>
<dbReference type="PANTHER" id="PTHR43581:SF4">
    <property type="entry name" value="ATP_GTP PHOSPHATASE"/>
    <property type="match status" value="1"/>
</dbReference>
<proteinExistence type="predicted"/>